<comment type="similarity">
    <text evidence="1">Belongs to the GSP E family.</text>
</comment>
<dbReference type="InterPro" id="IPR001482">
    <property type="entry name" value="T2SS/T4SS_dom"/>
</dbReference>
<dbReference type="InterPro" id="IPR047667">
    <property type="entry name" value="ATPase_ComGA"/>
</dbReference>
<evidence type="ECO:0000259" key="4">
    <source>
        <dbReference type="Pfam" id="PF00437"/>
    </source>
</evidence>
<feature type="domain" description="Bacterial type II secretion system protein E" evidence="4">
    <location>
        <begin position="7"/>
        <end position="266"/>
    </location>
</feature>
<dbReference type="InterPro" id="IPR027417">
    <property type="entry name" value="P-loop_NTPase"/>
</dbReference>
<keyword evidence="3" id="KW-0067">ATP-binding</keyword>
<organism evidence="5 6">
    <name type="scientific">Apilactobacillus apinorum</name>
    <dbReference type="NCBI Taxonomy" id="1218495"/>
    <lineage>
        <taxon>Bacteria</taxon>
        <taxon>Bacillati</taxon>
        <taxon>Bacillota</taxon>
        <taxon>Bacilli</taxon>
        <taxon>Lactobacillales</taxon>
        <taxon>Lactobacillaceae</taxon>
        <taxon>Apilactobacillus</taxon>
    </lineage>
</organism>
<evidence type="ECO:0000256" key="1">
    <source>
        <dbReference type="ARBA" id="ARBA00006611"/>
    </source>
</evidence>
<reference evidence="5 6" key="1">
    <citation type="submission" date="2024-03" db="EMBL/GenBank/DDBJ databases">
        <title>Inconsistent identification of Apilactobacillus kunkeei-related strains obtained by well-developed overall genome related indices.</title>
        <authorList>
            <person name="Maeno S."/>
            <person name="Endo A."/>
        </authorList>
    </citation>
    <scope>NUCLEOTIDE SEQUENCE [LARGE SCALE GENOMIC DNA]</scope>
    <source>
        <strain evidence="5 6">20H-10</strain>
    </source>
</reference>
<gene>
    <name evidence="5" type="primary">comGA</name>
    <name evidence="5" type="ORF">AP20H10_04100</name>
</gene>
<sequence>MDIQLYFKKLISTSCDKRIEDIYILPEDNQYVLKAKSGYGIIFQEFLKIDTALKLINYCKYVSGMSISEKRRPQVGSIGDHSDFFLRISTVGNFKNEETMVIRIIYALDNNKIIYSNDAILNQIVENTNDSGLIIFAGKTGSGKTTSVYKIADKIAKNKMIMSIEDPVEIRHKSFLQLQVNEVAGMGYDELIKVGLRHRPDVFIIGEIRDYKTANAAIRAALSGHLVLTTIHARNSDGVIDRLTQLGCEYSDVKSSLNTIIYQRMLLNDDGDLMADLEIINN</sequence>
<evidence type="ECO:0000313" key="6">
    <source>
        <dbReference type="Proteomes" id="UP001438112"/>
    </source>
</evidence>
<name>A0ABP9ZGX4_9LACO</name>
<dbReference type="SUPFAM" id="SSF52540">
    <property type="entry name" value="P-loop containing nucleoside triphosphate hydrolases"/>
    <property type="match status" value="1"/>
</dbReference>
<dbReference type="Gene3D" id="3.40.50.300">
    <property type="entry name" value="P-loop containing nucleotide triphosphate hydrolases"/>
    <property type="match status" value="1"/>
</dbReference>
<keyword evidence="2" id="KW-0547">Nucleotide-binding</keyword>
<comment type="caution">
    <text evidence="5">The sequence shown here is derived from an EMBL/GenBank/DDBJ whole genome shotgun (WGS) entry which is preliminary data.</text>
</comment>
<evidence type="ECO:0000256" key="2">
    <source>
        <dbReference type="ARBA" id="ARBA00022741"/>
    </source>
</evidence>
<dbReference type="RefSeq" id="WP_353317449.1">
    <property type="nucleotide sequence ID" value="NZ_BAABVV010000026.1"/>
</dbReference>
<dbReference type="NCBIfam" id="NF041000">
    <property type="entry name" value="ATPase_ComGA"/>
    <property type="match status" value="1"/>
</dbReference>
<accession>A0ABP9ZGX4</accession>
<dbReference type="Gene3D" id="3.30.450.90">
    <property type="match status" value="1"/>
</dbReference>
<keyword evidence="6" id="KW-1185">Reference proteome</keyword>
<protein>
    <submittedName>
        <fullName evidence="5">Competence type IV pilus ATPase ComGA</fullName>
    </submittedName>
</protein>
<dbReference type="PANTHER" id="PTHR30258:SF2">
    <property type="entry name" value="COMG OPERON PROTEIN 1"/>
    <property type="match status" value="1"/>
</dbReference>
<dbReference type="Proteomes" id="UP001438112">
    <property type="component" value="Unassembled WGS sequence"/>
</dbReference>
<dbReference type="CDD" id="cd01129">
    <property type="entry name" value="PulE-GspE-like"/>
    <property type="match status" value="1"/>
</dbReference>
<proteinExistence type="inferred from homology"/>
<dbReference type="EMBL" id="BAABVV010000026">
    <property type="protein sequence ID" value="GAA6114047.1"/>
    <property type="molecule type" value="Genomic_DNA"/>
</dbReference>
<dbReference type="Pfam" id="PF00437">
    <property type="entry name" value="T2SSE"/>
    <property type="match status" value="1"/>
</dbReference>
<evidence type="ECO:0000256" key="3">
    <source>
        <dbReference type="ARBA" id="ARBA00022840"/>
    </source>
</evidence>
<evidence type="ECO:0000313" key="5">
    <source>
        <dbReference type="EMBL" id="GAA6114047.1"/>
    </source>
</evidence>
<dbReference type="PANTHER" id="PTHR30258">
    <property type="entry name" value="TYPE II SECRETION SYSTEM PROTEIN GSPE-RELATED"/>
    <property type="match status" value="1"/>
</dbReference>